<comment type="caution">
    <text evidence="3">The sequence shown here is derived from an EMBL/GenBank/DDBJ whole genome shotgun (WGS) entry which is preliminary data.</text>
</comment>
<keyword evidence="2" id="KW-0732">Signal</keyword>
<proteinExistence type="predicted"/>
<feature type="compositionally biased region" description="Basic and acidic residues" evidence="1">
    <location>
        <begin position="48"/>
        <end position="58"/>
    </location>
</feature>
<accession>A0A5S4TE02</accession>
<evidence type="ECO:0000313" key="4">
    <source>
        <dbReference type="Proteomes" id="UP000325300"/>
    </source>
</evidence>
<dbReference type="EMBL" id="SJLI01000005">
    <property type="protein sequence ID" value="TYK94614.1"/>
    <property type="molecule type" value="Genomic_DNA"/>
</dbReference>
<evidence type="ECO:0000256" key="1">
    <source>
        <dbReference type="SAM" id="MobiDB-lite"/>
    </source>
</evidence>
<gene>
    <name evidence="3" type="ORF">E0F67_07100</name>
</gene>
<organism evidence="3 4">
    <name type="scientific">Streptococcus pyogenes</name>
    <dbReference type="NCBI Taxonomy" id="1314"/>
    <lineage>
        <taxon>Bacteria</taxon>
        <taxon>Bacillati</taxon>
        <taxon>Bacillota</taxon>
        <taxon>Bacilli</taxon>
        <taxon>Lactobacillales</taxon>
        <taxon>Streptococcaceae</taxon>
        <taxon>Streptococcus</taxon>
    </lineage>
</organism>
<dbReference type="Proteomes" id="UP000325300">
    <property type="component" value="Unassembled WGS sequence"/>
</dbReference>
<feature type="signal peptide" evidence="2">
    <location>
        <begin position="1"/>
        <end position="31"/>
    </location>
</feature>
<evidence type="ECO:0008006" key="5">
    <source>
        <dbReference type="Google" id="ProtNLM"/>
    </source>
</evidence>
<reference evidence="3 4" key="1">
    <citation type="submission" date="2019-02" db="EMBL/GenBank/DDBJ databases">
        <title>Novel genomic isolates of S. pyogenes and S. dysgalactiae subsp. equisimilis associated to necrotising fasciitis (NSTI).</title>
        <authorList>
            <person name="Barrantes I."/>
        </authorList>
    </citation>
    <scope>NUCLEOTIDE SEQUENCE [LARGE SCALE GENOMIC DNA]</scope>
    <source>
        <strain evidence="3 4">SPY5003</strain>
    </source>
</reference>
<dbReference type="AlphaFoldDB" id="A0A5S4TE02"/>
<sequence length="141" mass="15994">MKQQSYQPLRFVYLLVALFAAMLLIARPVMADEEQTPEDRAYSQGLEKGTEAGRKAGEEATWTDLTPTVPTDPETPNDIKDANKQLYKEGYTDGYKEGYNEGWKSQHPVLTPIKVIWDLISHWLQRLFPNNQSSTAAQSMS</sequence>
<feature type="chain" id="PRO_5043568422" description="Secreted protein" evidence="2">
    <location>
        <begin position="32"/>
        <end position="141"/>
    </location>
</feature>
<dbReference type="RefSeq" id="WP_023612067.1">
    <property type="nucleotide sequence ID" value="NZ_CAAINW010000008.1"/>
</dbReference>
<feature type="region of interest" description="Disordered" evidence="1">
    <location>
        <begin position="34"/>
        <end position="84"/>
    </location>
</feature>
<name>A0A5S4TE02_STRPY</name>
<evidence type="ECO:0000256" key="2">
    <source>
        <dbReference type="SAM" id="SignalP"/>
    </source>
</evidence>
<protein>
    <recommendedName>
        <fullName evidence="5">Secreted protein</fullName>
    </recommendedName>
</protein>
<evidence type="ECO:0000313" key="3">
    <source>
        <dbReference type="EMBL" id="TYK94614.1"/>
    </source>
</evidence>